<accession>A0ABZ0RN45</accession>
<keyword evidence="3" id="KW-1185">Reference proteome</keyword>
<feature type="transmembrane region" description="Helical" evidence="1">
    <location>
        <begin position="32"/>
        <end position="54"/>
    </location>
</feature>
<dbReference type="RefSeq" id="WP_319833511.1">
    <property type="nucleotide sequence ID" value="NZ_CP138858.1"/>
</dbReference>
<reference evidence="2 3" key="1">
    <citation type="submission" date="2023-11" db="EMBL/GenBank/DDBJ databases">
        <title>Coraliomargarita sp. nov., isolated from marine algae.</title>
        <authorList>
            <person name="Lee J.K."/>
            <person name="Baek J.H."/>
            <person name="Kim J.M."/>
            <person name="Choi D.G."/>
            <person name="Jeon C.O."/>
        </authorList>
    </citation>
    <scope>NUCLEOTIDE SEQUENCE [LARGE SCALE GENOMIC DNA]</scope>
    <source>
        <strain evidence="2 3">J2-16</strain>
    </source>
</reference>
<organism evidence="2 3">
    <name type="scientific">Coraliomargarita algicola</name>
    <dbReference type="NCBI Taxonomy" id="3092156"/>
    <lineage>
        <taxon>Bacteria</taxon>
        <taxon>Pseudomonadati</taxon>
        <taxon>Verrucomicrobiota</taxon>
        <taxon>Opitutia</taxon>
        <taxon>Puniceicoccales</taxon>
        <taxon>Coraliomargaritaceae</taxon>
        <taxon>Coraliomargarita</taxon>
    </lineage>
</organism>
<dbReference type="Proteomes" id="UP001324993">
    <property type="component" value="Chromosome"/>
</dbReference>
<evidence type="ECO:0000313" key="3">
    <source>
        <dbReference type="Proteomes" id="UP001324993"/>
    </source>
</evidence>
<feature type="transmembrane region" description="Helical" evidence="1">
    <location>
        <begin position="66"/>
        <end position="87"/>
    </location>
</feature>
<protein>
    <submittedName>
        <fullName evidence="2">Uncharacterized protein</fullName>
    </submittedName>
</protein>
<sequence>MKTIITGFLISSMSGLTALACANPLVYKKYFTIPTCVASLGCLIGFNLFLFNFTHHNVTQAIRWEMNMLVSGASIYLYFLLHVHRLIPVRKKKLAPKE</sequence>
<keyword evidence="1" id="KW-0472">Membrane</keyword>
<dbReference type="PROSITE" id="PS51257">
    <property type="entry name" value="PROKAR_LIPOPROTEIN"/>
    <property type="match status" value="1"/>
</dbReference>
<gene>
    <name evidence="2" type="ORF">SH580_02920</name>
</gene>
<evidence type="ECO:0000256" key="1">
    <source>
        <dbReference type="SAM" id="Phobius"/>
    </source>
</evidence>
<proteinExistence type="predicted"/>
<evidence type="ECO:0000313" key="2">
    <source>
        <dbReference type="EMBL" id="WPJ96654.1"/>
    </source>
</evidence>
<keyword evidence="1" id="KW-1133">Transmembrane helix</keyword>
<dbReference type="EMBL" id="CP138858">
    <property type="protein sequence ID" value="WPJ96654.1"/>
    <property type="molecule type" value="Genomic_DNA"/>
</dbReference>
<name>A0ABZ0RN45_9BACT</name>
<keyword evidence="1" id="KW-0812">Transmembrane</keyword>